<proteinExistence type="predicted"/>
<evidence type="ECO:0008006" key="3">
    <source>
        <dbReference type="Google" id="ProtNLM"/>
    </source>
</evidence>
<comment type="caution">
    <text evidence="1">The sequence shown here is derived from an EMBL/GenBank/DDBJ whole genome shotgun (WGS) entry which is preliminary data.</text>
</comment>
<dbReference type="EMBL" id="JAACJP010000039">
    <property type="protein sequence ID" value="KAF5373414.1"/>
    <property type="molecule type" value="Genomic_DNA"/>
</dbReference>
<organism evidence="1 2">
    <name type="scientific">Tricholomella constricta</name>
    <dbReference type="NCBI Taxonomy" id="117010"/>
    <lineage>
        <taxon>Eukaryota</taxon>
        <taxon>Fungi</taxon>
        <taxon>Dikarya</taxon>
        <taxon>Basidiomycota</taxon>
        <taxon>Agaricomycotina</taxon>
        <taxon>Agaricomycetes</taxon>
        <taxon>Agaricomycetidae</taxon>
        <taxon>Agaricales</taxon>
        <taxon>Tricholomatineae</taxon>
        <taxon>Lyophyllaceae</taxon>
        <taxon>Tricholomella</taxon>
    </lineage>
</organism>
<dbReference type="AlphaFoldDB" id="A0A8H5GY72"/>
<keyword evidence="2" id="KW-1185">Reference proteome</keyword>
<protein>
    <recommendedName>
        <fullName evidence="3">Retrotransposon Copia-like N-terminal domain-containing protein</fullName>
    </recommendedName>
</protein>
<sequence length="211" mass="23147">MSNPNLFLLPPAEKFDGTNWIDWKTTIINAARAKGLLGYFGGQITCPTPDPTATATSYWGSPNPTHEEWLQRDAYAQGMITLNVVNPVGQGVIMDGTAAETWESLTTLRDAKSDLALINAEETLGAIKYTEGADIEKHFSAMREAWAAANGQGADIQDKKFRVYVLKSMPKSWSILHLGHIPCEDHASAFCFDEQRQTSRAPPGAQVHEPT</sequence>
<name>A0A8H5GY72_9AGAR</name>
<reference evidence="1 2" key="1">
    <citation type="journal article" date="2020" name="ISME J.">
        <title>Uncovering the hidden diversity of litter-decomposition mechanisms in mushroom-forming fungi.</title>
        <authorList>
            <person name="Floudas D."/>
            <person name="Bentzer J."/>
            <person name="Ahren D."/>
            <person name="Johansson T."/>
            <person name="Persson P."/>
            <person name="Tunlid A."/>
        </authorList>
    </citation>
    <scope>NUCLEOTIDE SEQUENCE [LARGE SCALE GENOMIC DNA]</scope>
    <source>
        <strain evidence="1 2">CBS 661.87</strain>
    </source>
</reference>
<evidence type="ECO:0000313" key="2">
    <source>
        <dbReference type="Proteomes" id="UP000565441"/>
    </source>
</evidence>
<evidence type="ECO:0000313" key="1">
    <source>
        <dbReference type="EMBL" id="KAF5373414.1"/>
    </source>
</evidence>
<dbReference type="Proteomes" id="UP000565441">
    <property type="component" value="Unassembled WGS sequence"/>
</dbReference>
<dbReference type="Pfam" id="PF14223">
    <property type="entry name" value="Retrotran_gag_2"/>
    <property type="match status" value="1"/>
</dbReference>
<gene>
    <name evidence="1" type="ORF">D9615_009477</name>
</gene>
<accession>A0A8H5GY72</accession>
<dbReference type="OrthoDB" id="3054003at2759"/>